<evidence type="ECO:0000256" key="1">
    <source>
        <dbReference type="ARBA" id="ARBA00001770"/>
    </source>
</evidence>
<evidence type="ECO:0000256" key="9">
    <source>
        <dbReference type="ARBA" id="ARBA00022807"/>
    </source>
</evidence>
<dbReference type="PANTHER" id="PTHR23402">
    <property type="entry name" value="PROTEASE FAMILY C15 PYROGLUTAMYL-PEPTIDASE I-RELATED"/>
    <property type="match status" value="1"/>
</dbReference>
<dbReference type="InterPro" id="IPR033694">
    <property type="entry name" value="PGPEP1_Cys_AS"/>
</dbReference>
<evidence type="ECO:0000256" key="4">
    <source>
        <dbReference type="ARBA" id="ARBA00006641"/>
    </source>
</evidence>
<dbReference type="SUPFAM" id="SSF53182">
    <property type="entry name" value="Pyrrolidone carboxyl peptidase (pyroglutamate aminopeptidase)"/>
    <property type="match status" value="1"/>
</dbReference>
<dbReference type="Ensembl" id="ENSAOCT00000046150.1">
    <property type="protein sequence ID" value="ENSAOCP00000079296.1"/>
    <property type="gene ID" value="ENSAOCG00000018549.2"/>
</dbReference>
<evidence type="ECO:0000313" key="12">
    <source>
        <dbReference type="Ensembl" id="ENSAOCP00000079296.1"/>
    </source>
</evidence>
<accession>A0AAQ6AQV0</accession>
<dbReference type="InterPro" id="IPR036440">
    <property type="entry name" value="Peptidase_C15-like_sf"/>
</dbReference>
<keyword evidence="9" id="KW-0788">Thiol protease</keyword>
<evidence type="ECO:0000256" key="3">
    <source>
        <dbReference type="ARBA" id="ARBA00004496"/>
    </source>
</evidence>
<keyword evidence="7" id="KW-0645">Protease</keyword>
<evidence type="ECO:0000256" key="2">
    <source>
        <dbReference type="ARBA" id="ARBA00002280"/>
    </source>
</evidence>
<dbReference type="InterPro" id="IPR000816">
    <property type="entry name" value="Peptidase_C15"/>
</dbReference>
<dbReference type="Proteomes" id="UP001501940">
    <property type="component" value="Chromosome 10"/>
</dbReference>
<dbReference type="GO" id="GO:0006508">
    <property type="term" value="P:proteolysis"/>
    <property type="evidence" value="ECO:0007669"/>
    <property type="project" value="UniProtKB-KW"/>
</dbReference>
<protein>
    <recommendedName>
        <fullName evidence="10">Pyroglutamyl-peptidase I</fullName>
        <ecNumber evidence="10">3.4.19.3</ecNumber>
    </recommendedName>
</protein>
<comment type="similarity">
    <text evidence="4">Belongs to the peptidase C15 family.</text>
</comment>
<evidence type="ECO:0000256" key="5">
    <source>
        <dbReference type="ARBA" id="ARBA00011245"/>
    </source>
</evidence>
<feature type="compositionally biased region" description="Basic and acidic residues" evidence="11">
    <location>
        <begin position="1"/>
        <end position="10"/>
    </location>
</feature>
<dbReference type="Pfam" id="PF01470">
    <property type="entry name" value="Peptidase_C15"/>
    <property type="match status" value="1"/>
</dbReference>
<evidence type="ECO:0000256" key="11">
    <source>
        <dbReference type="SAM" id="MobiDB-lite"/>
    </source>
</evidence>
<evidence type="ECO:0000313" key="13">
    <source>
        <dbReference type="Proteomes" id="UP001501940"/>
    </source>
</evidence>
<comment type="subcellular location">
    <subcellularLocation>
        <location evidence="3">Cytoplasm</location>
    </subcellularLocation>
</comment>
<dbReference type="PANTHER" id="PTHR23402:SF1">
    <property type="entry name" value="PYROGLUTAMYL-PEPTIDASE I"/>
    <property type="match status" value="1"/>
</dbReference>
<evidence type="ECO:0000256" key="7">
    <source>
        <dbReference type="ARBA" id="ARBA00022670"/>
    </source>
</evidence>
<dbReference type="AlphaFoldDB" id="A0AAQ6AQV0"/>
<feature type="active site" evidence="10">
    <location>
        <position position="256"/>
    </location>
</feature>
<comment type="function">
    <text evidence="2">Removes 5-oxoproline from various penultimate amino acid residues except L-proline.</text>
</comment>
<feature type="region of interest" description="Disordered" evidence="11">
    <location>
        <begin position="1"/>
        <end position="21"/>
    </location>
</feature>
<dbReference type="EC" id="3.4.19.3" evidence="10"/>
<reference evidence="12" key="3">
    <citation type="submission" date="2025-09" db="UniProtKB">
        <authorList>
            <consortium name="Ensembl"/>
        </authorList>
    </citation>
    <scope>IDENTIFICATION</scope>
</reference>
<reference evidence="12 13" key="1">
    <citation type="submission" date="2022-01" db="EMBL/GenBank/DDBJ databases">
        <title>A chromosome-scale genome assembly of the false clownfish, Amphiprion ocellaris.</title>
        <authorList>
            <person name="Ryu T."/>
        </authorList>
    </citation>
    <scope>NUCLEOTIDE SEQUENCE [LARGE SCALE GENOMIC DNA]</scope>
</reference>
<organism evidence="12 13">
    <name type="scientific">Amphiprion ocellaris</name>
    <name type="common">Clown anemonefish</name>
    <dbReference type="NCBI Taxonomy" id="80972"/>
    <lineage>
        <taxon>Eukaryota</taxon>
        <taxon>Metazoa</taxon>
        <taxon>Chordata</taxon>
        <taxon>Craniata</taxon>
        <taxon>Vertebrata</taxon>
        <taxon>Euteleostomi</taxon>
        <taxon>Actinopterygii</taxon>
        <taxon>Neopterygii</taxon>
        <taxon>Teleostei</taxon>
        <taxon>Neoteleostei</taxon>
        <taxon>Acanthomorphata</taxon>
        <taxon>Ovalentaria</taxon>
        <taxon>Pomacentridae</taxon>
        <taxon>Amphiprion</taxon>
    </lineage>
</organism>
<dbReference type="Gene3D" id="3.40.630.20">
    <property type="entry name" value="Peptidase C15, pyroglutamyl peptidase I-like"/>
    <property type="match status" value="1"/>
</dbReference>
<keyword evidence="8" id="KW-0378">Hydrolase</keyword>
<comment type="catalytic activity">
    <reaction evidence="1 10">
        <text>Release of an N-terminal pyroglutamyl group from a polypeptide, the second amino acid generally not being Pro.</text>
        <dbReference type="EC" id="3.4.19.3"/>
    </reaction>
</comment>
<proteinExistence type="inferred from homology"/>
<reference evidence="12" key="2">
    <citation type="submission" date="2025-08" db="UniProtKB">
        <authorList>
            <consortium name="Ensembl"/>
        </authorList>
    </citation>
    <scope>IDENTIFICATION</scope>
</reference>
<dbReference type="InterPro" id="IPR016125">
    <property type="entry name" value="Peptidase_C15-like"/>
</dbReference>
<dbReference type="GO" id="GO:0016920">
    <property type="term" value="F:pyroglutamyl-peptidase activity"/>
    <property type="evidence" value="ECO:0007669"/>
    <property type="project" value="UniProtKB-EC"/>
</dbReference>
<dbReference type="PRINTS" id="PR00706">
    <property type="entry name" value="PYROGLUPTASE"/>
</dbReference>
<sequence>MRRRRREGDGVRGVVDGGGSQRTGSIAVQGSVHGEVWVLEPGGGGCVGGPEELQSVHGDAARLVQLVLLVKILQRLDEALREILLVAGRLRVQELGGGVGGGGDQTVGLDDKALQIRRGFEPFGEHAVNSSWVAVQELEQLGLGEAVDLHVCEIPVEYQAVQNLLPSLWKEQQPQLVVHVGVSGLATTVTLEQCGHNKGYKRLDNCSFCPASQCCMENGPDCIKSVLDMDAVCKRVNDSDIGIAVSVSKDAGRYLCDYTYYTSLYLRQGHAAFVHVPPLGKPYSSQDLGRGLQAVIQEMLKLLEEEHKHNEHCNHSH</sequence>
<dbReference type="GeneTree" id="ENSGT00390000015368"/>
<evidence type="ECO:0000256" key="8">
    <source>
        <dbReference type="ARBA" id="ARBA00022801"/>
    </source>
</evidence>
<name>A0AAQ6AQV0_AMPOC</name>
<dbReference type="PROSITE" id="PS01334">
    <property type="entry name" value="PYRASE_CYS"/>
    <property type="match status" value="1"/>
</dbReference>
<comment type="subunit">
    <text evidence="5">Monomer.</text>
</comment>
<evidence type="ECO:0000256" key="6">
    <source>
        <dbReference type="ARBA" id="ARBA00022490"/>
    </source>
</evidence>
<dbReference type="FunFam" id="3.40.630.20:FF:000002">
    <property type="entry name" value="Pyroglutamyl-peptidase 1"/>
    <property type="match status" value="1"/>
</dbReference>
<keyword evidence="13" id="KW-1185">Reference proteome</keyword>
<keyword evidence="6" id="KW-0963">Cytoplasm</keyword>
<evidence type="ECO:0000256" key="10">
    <source>
        <dbReference type="PROSITE-ProRule" id="PRU10077"/>
    </source>
</evidence>
<dbReference type="CDD" id="cd00501">
    <property type="entry name" value="Peptidase_C15"/>
    <property type="match status" value="1"/>
</dbReference>
<dbReference type="GO" id="GO:0005829">
    <property type="term" value="C:cytosol"/>
    <property type="evidence" value="ECO:0007669"/>
    <property type="project" value="InterPro"/>
</dbReference>